<comment type="caution">
    <text evidence="1">The sequence shown here is derived from an EMBL/GenBank/DDBJ whole genome shotgun (WGS) entry which is preliminary data.</text>
</comment>
<protein>
    <submittedName>
        <fullName evidence="1">Uncharacterized protein</fullName>
    </submittedName>
</protein>
<dbReference type="PANTHER" id="PTHR31025">
    <property type="entry name" value="SI:CH211-196P9.1-RELATED"/>
    <property type="match status" value="1"/>
</dbReference>
<keyword evidence="2" id="KW-1185">Reference proteome</keyword>
<dbReference type="EMBL" id="JAFNEN010000238">
    <property type="protein sequence ID" value="KAG8188438.1"/>
    <property type="molecule type" value="Genomic_DNA"/>
</dbReference>
<dbReference type="Proteomes" id="UP000827092">
    <property type="component" value="Unassembled WGS sequence"/>
</dbReference>
<accession>A0AAV6UXL2</accession>
<evidence type="ECO:0000313" key="1">
    <source>
        <dbReference type="EMBL" id="KAG8188438.1"/>
    </source>
</evidence>
<sequence length="482" mass="55668">MFLSSNYLQIIVNSLNAAQQLTNRLLGLSSGVNLISNPLHNGKTLNAKKIIFPMTLSPLPQLFLINSGMWEQRSEIEIVDSRTLSDTMPELKREEPDVKPYVNSTYSKFQLIDSETPLPEFSPTVLNHLLDGSDVTAIWGTFIDECAKYYFQRYPNIQNSSEYQAIGRKMYNKYPTIELDGKEPWSFFCKSLSQKIRHMKWKIKRKSMGLSRSSKISRKSREKLKFRNLKVDRRYRPSKQYKALLKELSEGWANDSISESRINEIVRDTNKSRRTWLSSHKDRKIFSIIEEFPCFTEGKYVINDFLFLINKSDTTEMMQRLESLFSAVGNMMEPPVENNSFSQKMQILSYMESEVAFTRGKIVSESIFVHKTDLPEEEIMQNVKSIENSFPQLYIFSNGDELKRTLVAGDTTIVNTRTTDLSEAILVLIAAYYTFSLDYPPCFAQILGLLQNFVVGESYEGTKSPKYVKFMHELTNSISDEE</sequence>
<proteinExistence type="predicted"/>
<name>A0AAV6UXL2_9ARAC</name>
<dbReference type="PANTHER" id="PTHR31025:SF9">
    <property type="entry name" value="SI:DKEY-286J15.1"/>
    <property type="match status" value="1"/>
</dbReference>
<organism evidence="1 2">
    <name type="scientific">Oedothorax gibbosus</name>
    <dbReference type="NCBI Taxonomy" id="931172"/>
    <lineage>
        <taxon>Eukaryota</taxon>
        <taxon>Metazoa</taxon>
        <taxon>Ecdysozoa</taxon>
        <taxon>Arthropoda</taxon>
        <taxon>Chelicerata</taxon>
        <taxon>Arachnida</taxon>
        <taxon>Araneae</taxon>
        <taxon>Araneomorphae</taxon>
        <taxon>Entelegynae</taxon>
        <taxon>Araneoidea</taxon>
        <taxon>Linyphiidae</taxon>
        <taxon>Erigoninae</taxon>
        <taxon>Oedothorax</taxon>
    </lineage>
</organism>
<gene>
    <name evidence="1" type="ORF">JTE90_008005</name>
</gene>
<reference evidence="1 2" key="1">
    <citation type="journal article" date="2022" name="Nat. Ecol. Evol.">
        <title>A masculinizing supergene underlies an exaggerated male reproductive morph in a spider.</title>
        <authorList>
            <person name="Hendrickx F."/>
            <person name="De Corte Z."/>
            <person name="Sonet G."/>
            <person name="Van Belleghem S.M."/>
            <person name="Kostlbacher S."/>
            <person name="Vangestel C."/>
        </authorList>
    </citation>
    <scope>NUCLEOTIDE SEQUENCE [LARGE SCALE GENOMIC DNA]</scope>
    <source>
        <strain evidence="1">W744_W776</strain>
    </source>
</reference>
<dbReference type="AlphaFoldDB" id="A0AAV6UXL2"/>
<evidence type="ECO:0000313" key="2">
    <source>
        <dbReference type="Proteomes" id="UP000827092"/>
    </source>
</evidence>